<evidence type="ECO:0000313" key="4">
    <source>
        <dbReference type="Proteomes" id="UP000199572"/>
    </source>
</evidence>
<keyword evidence="2" id="KW-1133">Transmembrane helix</keyword>
<organism evidence="3 4">
    <name type="scientific">Pedobacter rhizosphaerae</name>
    <dbReference type="NCBI Taxonomy" id="390241"/>
    <lineage>
        <taxon>Bacteria</taxon>
        <taxon>Pseudomonadati</taxon>
        <taxon>Bacteroidota</taxon>
        <taxon>Sphingobacteriia</taxon>
        <taxon>Sphingobacteriales</taxon>
        <taxon>Sphingobacteriaceae</taxon>
        <taxon>Pedobacter</taxon>
    </lineage>
</organism>
<evidence type="ECO:0000256" key="2">
    <source>
        <dbReference type="SAM" id="Phobius"/>
    </source>
</evidence>
<feature type="compositionally biased region" description="Basic and acidic residues" evidence="1">
    <location>
        <begin position="41"/>
        <end position="50"/>
    </location>
</feature>
<dbReference type="Proteomes" id="UP000199572">
    <property type="component" value="Unassembled WGS sequence"/>
</dbReference>
<name>A0A1H9Q9I1_9SPHI</name>
<dbReference type="EMBL" id="FOGG01000011">
    <property type="protein sequence ID" value="SER57062.1"/>
    <property type="molecule type" value="Genomic_DNA"/>
</dbReference>
<keyword evidence="2" id="KW-0812">Transmembrane</keyword>
<keyword evidence="4" id="KW-1185">Reference proteome</keyword>
<dbReference type="RefSeq" id="WP_175474534.1">
    <property type="nucleotide sequence ID" value="NZ_FOGG01000011.1"/>
</dbReference>
<reference evidence="3 4" key="1">
    <citation type="submission" date="2016-10" db="EMBL/GenBank/DDBJ databases">
        <authorList>
            <person name="de Groot N.N."/>
        </authorList>
    </citation>
    <scope>NUCLEOTIDE SEQUENCE [LARGE SCALE GENOMIC DNA]</scope>
    <source>
        <strain evidence="3 4">DSM 18610</strain>
    </source>
</reference>
<protein>
    <recommendedName>
        <fullName evidence="5">LPXTG-motif cell wall anchor domain-containing protein</fullName>
    </recommendedName>
</protein>
<feature type="transmembrane region" description="Helical" evidence="2">
    <location>
        <begin position="6"/>
        <end position="22"/>
    </location>
</feature>
<sequence length="50" mass="5815">MNYPILIGVAVLIVLLIGYLIRKNQKDKKEFEEESIQSELPPEKDDKENL</sequence>
<evidence type="ECO:0008006" key="5">
    <source>
        <dbReference type="Google" id="ProtNLM"/>
    </source>
</evidence>
<dbReference type="AlphaFoldDB" id="A0A1H9Q9I1"/>
<evidence type="ECO:0000313" key="3">
    <source>
        <dbReference type="EMBL" id="SER57062.1"/>
    </source>
</evidence>
<gene>
    <name evidence="3" type="ORF">SAMN04488023_11189</name>
</gene>
<evidence type="ECO:0000256" key="1">
    <source>
        <dbReference type="SAM" id="MobiDB-lite"/>
    </source>
</evidence>
<feature type="region of interest" description="Disordered" evidence="1">
    <location>
        <begin position="25"/>
        <end position="50"/>
    </location>
</feature>
<keyword evidence="2" id="KW-0472">Membrane</keyword>
<proteinExistence type="predicted"/>
<accession>A0A1H9Q9I1</accession>